<keyword evidence="1" id="KW-0808">Transferase</keyword>
<comment type="caution">
    <text evidence="1">The sequence shown here is derived from an EMBL/GenBank/DDBJ whole genome shotgun (WGS) entry which is preliminary data.</text>
</comment>
<sequence length="198" mass="21043">MSHGLPSVAETAQAVRSGIQVVRAEVLPRAERAVGIARARWLFRAFRRGQGVAAYGPVSARNDGHAELGDRLTFLGGMMPTSVACYEGARLLVGNECHFNYGVSLEAWESVQIGARCMFASFVRVSDRDGQRIAPIIIEDDVWVAHGAILLPGVRIGARSVVSAGSIVSQDVPPDSLAMGNPARSMSLDLVAREATGS</sequence>
<dbReference type="AlphaFoldDB" id="A0A3A8NL04"/>
<dbReference type="Gene3D" id="2.160.10.10">
    <property type="entry name" value="Hexapeptide repeat proteins"/>
    <property type="match status" value="1"/>
</dbReference>
<protein>
    <submittedName>
        <fullName evidence="1">Acyltransferase</fullName>
    </submittedName>
</protein>
<evidence type="ECO:0000313" key="2">
    <source>
        <dbReference type="Proteomes" id="UP000273405"/>
    </source>
</evidence>
<dbReference type="PANTHER" id="PTHR23416">
    <property type="entry name" value="SIALIC ACID SYNTHASE-RELATED"/>
    <property type="match status" value="1"/>
</dbReference>
<gene>
    <name evidence="1" type="ORF">D7X12_08785</name>
</gene>
<keyword evidence="2" id="KW-1185">Reference proteome</keyword>
<evidence type="ECO:0000313" key="1">
    <source>
        <dbReference type="EMBL" id="RKH45086.1"/>
    </source>
</evidence>
<dbReference type="InterPro" id="IPR051159">
    <property type="entry name" value="Hexapeptide_acetyltransf"/>
</dbReference>
<dbReference type="SUPFAM" id="SSF51161">
    <property type="entry name" value="Trimeric LpxA-like enzymes"/>
    <property type="match status" value="1"/>
</dbReference>
<dbReference type="Proteomes" id="UP000273405">
    <property type="component" value="Unassembled WGS sequence"/>
</dbReference>
<dbReference type="CDD" id="cd04647">
    <property type="entry name" value="LbH_MAT_like"/>
    <property type="match status" value="1"/>
</dbReference>
<dbReference type="InterPro" id="IPR011004">
    <property type="entry name" value="Trimer_LpxA-like_sf"/>
</dbReference>
<dbReference type="InterPro" id="IPR001451">
    <property type="entry name" value="Hexapep"/>
</dbReference>
<dbReference type="RefSeq" id="WP_120624817.1">
    <property type="nucleotide sequence ID" value="NZ_RAWG01000040.1"/>
</dbReference>
<dbReference type="Pfam" id="PF00132">
    <property type="entry name" value="Hexapep"/>
    <property type="match status" value="1"/>
</dbReference>
<keyword evidence="1" id="KW-0012">Acyltransferase</keyword>
<accession>A0A3A8NL04</accession>
<proteinExistence type="predicted"/>
<organism evidence="1 2">
    <name type="scientific">Corallococcus sicarius</name>
    <dbReference type="NCBI Taxonomy" id="2316726"/>
    <lineage>
        <taxon>Bacteria</taxon>
        <taxon>Pseudomonadati</taxon>
        <taxon>Myxococcota</taxon>
        <taxon>Myxococcia</taxon>
        <taxon>Myxococcales</taxon>
        <taxon>Cystobacterineae</taxon>
        <taxon>Myxococcaceae</taxon>
        <taxon>Corallococcus</taxon>
    </lineage>
</organism>
<dbReference type="OrthoDB" id="9782091at2"/>
<reference evidence="2" key="1">
    <citation type="submission" date="2018-09" db="EMBL/GenBank/DDBJ databases">
        <authorList>
            <person name="Livingstone P.G."/>
            <person name="Whitworth D.E."/>
        </authorList>
    </citation>
    <scope>NUCLEOTIDE SEQUENCE [LARGE SCALE GENOMIC DNA]</scope>
    <source>
        <strain evidence="2">CA040B</strain>
    </source>
</reference>
<name>A0A3A8NL04_9BACT</name>
<dbReference type="PANTHER" id="PTHR23416:SF78">
    <property type="entry name" value="LIPOPOLYSACCHARIDE BIOSYNTHESIS O-ACETYL TRANSFERASE WBBJ-RELATED"/>
    <property type="match status" value="1"/>
</dbReference>
<dbReference type="GO" id="GO:0016746">
    <property type="term" value="F:acyltransferase activity"/>
    <property type="evidence" value="ECO:0007669"/>
    <property type="project" value="UniProtKB-KW"/>
</dbReference>
<dbReference type="EMBL" id="RAWG01000040">
    <property type="protein sequence ID" value="RKH45086.1"/>
    <property type="molecule type" value="Genomic_DNA"/>
</dbReference>